<dbReference type="GO" id="GO:0016592">
    <property type="term" value="C:mediator complex"/>
    <property type="evidence" value="ECO:0007669"/>
    <property type="project" value="InterPro"/>
</dbReference>
<dbReference type="GO" id="GO:0003712">
    <property type="term" value="F:transcription coregulator activity"/>
    <property type="evidence" value="ECO:0007669"/>
    <property type="project" value="InterPro"/>
</dbReference>
<evidence type="ECO:0000313" key="6">
    <source>
        <dbReference type="Proteomes" id="UP000799640"/>
    </source>
</evidence>
<dbReference type="AlphaFoldDB" id="A0A6G1HXH8"/>
<dbReference type="InterPro" id="IPR013921">
    <property type="entry name" value="Mediator_Med20"/>
</dbReference>
<keyword evidence="3 4" id="KW-0539">Nucleus</keyword>
<evidence type="ECO:0000256" key="4">
    <source>
        <dbReference type="RuleBase" id="RU364152"/>
    </source>
</evidence>
<reference evidence="5" key="1">
    <citation type="journal article" date="2020" name="Stud. Mycol.">
        <title>101 Dothideomycetes genomes: a test case for predicting lifestyles and emergence of pathogens.</title>
        <authorList>
            <person name="Haridas S."/>
            <person name="Albert R."/>
            <person name="Binder M."/>
            <person name="Bloem J."/>
            <person name="Labutti K."/>
            <person name="Salamov A."/>
            <person name="Andreopoulos B."/>
            <person name="Baker S."/>
            <person name="Barry K."/>
            <person name="Bills G."/>
            <person name="Bluhm B."/>
            <person name="Cannon C."/>
            <person name="Castanera R."/>
            <person name="Culley D."/>
            <person name="Daum C."/>
            <person name="Ezra D."/>
            <person name="Gonzalez J."/>
            <person name="Henrissat B."/>
            <person name="Kuo A."/>
            <person name="Liang C."/>
            <person name="Lipzen A."/>
            <person name="Lutzoni F."/>
            <person name="Magnuson J."/>
            <person name="Mondo S."/>
            <person name="Nolan M."/>
            <person name="Ohm R."/>
            <person name="Pangilinan J."/>
            <person name="Park H.-J."/>
            <person name="Ramirez L."/>
            <person name="Alfaro M."/>
            <person name="Sun H."/>
            <person name="Tritt A."/>
            <person name="Yoshinaga Y."/>
            <person name="Zwiers L.-H."/>
            <person name="Turgeon B."/>
            <person name="Goodwin S."/>
            <person name="Spatafora J."/>
            <person name="Crous P."/>
            <person name="Grigoriev I."/>
        </authorList>
    </citation>
    <scope>NUCLEOTIDE SEQUENCE</scope>
    <source>
        <strain evidence="5">CBS 262.69</strain>
    </source>
</reference>
<dbReference type="OrthoDB" id="1854899at2759"/>
<keyword evidence="4" id="KW-0010">Activator</keyword>
<comment type="similarity">
    <text evidence="2 4">Belongs to the Mediator complex subunit 20 family.</text>
</comment>
<evidence type="ECO:0000256" key="3">
    <source>
        <dbReference type="ARBA" id="ARBA00023242"/>
    </source>
</evidence>
<protein>
    <recommendedName>
        <fullName evidence="4">Mediator of RNA polymerase II transcription subunit 20</fullName>
    </recommendedName>
    <alternativeName>
        <fullName evidence="4">Mediator complex subunit 20</fullName>
    </alternativeName>
</protein>
<dbReference type="GO" id="GO:0006357">
    <property type="term" value="P:regulation of transcription by RNA polymerase II"/>
    <property type="evidence" value="ECO:0007669"/>
    <property type="project" value="InterPro"/>
</dbReference>
<keyword evidence="4" id="KW-0805">Transcription regulation</keyword>
<keyword evidence="6" id="KW-1185">Reference proteome</keyword>
<evidence type="ECO:0000256" key="1">
    <source>
        <dbReference type="ARBA" id="ARBA00004123"/>
    </source>
</evidence>
<sequence length="247" mass="26543">MSRTASVIFFLPGAQEATSLSTLIERLVRTTNGNPLGKWGLEHRILRSTASNLADDKTHPPRLHHILHLLNWPQLTHIVISGGPPSPNGNADPTQALETIIAIPYAQQASYIQLLKLKMGALWTPRTVLQVANGSAYEAGEITIRLGDLRQLVGPGAHHGVVCFLQMQFEVPGEGEDGLGGGAMEVSVSPEAVAMAEQSAKDALTEFWQNSGVGGTARETWRFSGPGEAENGLGEAGLWCDVLRLRK</sequence>
<dbReference type="Proteomes" id="UP000799640">
    <property type="component" value="Unassembled WGS sequence"/>
</dbReference>
<comment type="subcellular location">
    <subcellularLocation>
        <location evidence="1 4">Nucleus</location>
    </subcellularLocation>
</comment>
<organism evidence="5 6">
    <name type="scientific">Trichodelitschia bisporula</name>
    <dbReference type="NCBI Taxonomy" id="703511"/>
    <lineage>
        <taxon>Eukaryota</taxon>
        <taxon>Fungi</taxon>
        <taxon>Dikarya</taxon>
        <taxon>Ascomycota</taxon>
        <taxon>Pezizomycotina</taxon>
        <taxon>Dothideomycetes</taxon>
        <taxon>Dothideomycetes incertae sedis</taxon>
        <taxon>Phaeotrichales</taxon>
        <taxon>Phaeotrichaceae</taxon>
        <taxon>Trichodelitschia</taxon>
    </lineage>
</organism>
<dbReference type="Pfam" id="PF08612">
    <property type="entry name" value="Med20"/>
    <property type="match status" value="1"/>
</dbReference>
<keyword evidence="4" id="KW-0804">Transcription</keyword>
<evidence type="ECO:0000256" key="2">
    <source>
        <dbReference type="ARBA" id="ARBA00010743"/>
    </source>
</evidence>
<comment type="subunit">
    <text evidence="4">Component of the Mediator complex.</text>
</comment>
<proteinExistence type="inferred from homology"/>
<dbReference type="EMBL" id="ML996694">
    <property type="protein sequence ID" value="KAF2400730.1"/>
    <property type="molecule type" value="Genomic_DNA"/>
</dbReference>
<gene>
    <name evidence="4" type="primary">MED20</name>
    <name evidence="5" type="ORF">EJ06DRAFT_529841</name>
</gene>
<evidence type="ECO:0000313" key="5">
    <source>
        <dbReference type="EMBL" id="KAF2400730.1"/>
    </source>
</evidence>
<name>A0A6G1HXH8_9PEZI</name>
<comment type="function">
    <text evidence="4">Component of the Mediator complex, a coactivator involved in the regulated transcription of nearly all RNA polymerase II-dependent genes. Mediator functions as a bridge to convey information from gene-specific regulatory proteins to the basal RNA polymerase II transcription machinery. Mediator is recruited to promoters by direct interactions with regulatory proteins and serves as a scaffold for the assembly of a functional preinitiation complex with RNA polymerase II and the general transcription factors.</text>
</comment>
<accession>A0A6G1HXH8</accession>